<keyword evidence="3" id="KW-1185">Reference proteome</keyword>
<evidence type="ECO:0000256" key="1">
    <source>
        <dbReference type="SAM" id="MobiDB-lite"/>
    </source>
</evidence>
<dbReference type="AlphaFoldDB" id="A0A2T0N2D3"/>
<organism evidence="2 3">
    <name type="scientific">Nonomuraea fuscirosea</name>
    <dbReference type="NCBI Taxonomy" id="1291556"/>
    <lineage>
        <taxon>Bacteria</taxon>
        <taxon>Bacillati</taxon>
        <taxon>Actinomycetota</taxon>
        <taxon>Actinomycetes</taxon>
        <taxon>Streptosporangiales</taxon>
        <taxon>Streptosporangiaceae</taxon>
        <taxon>Nonomuraea</taxon>
    </lineage>
</organism>
<dbReference type="EMBL" id="PVNG01000006">
    <property type="protein sequence ID" value="PRX66148.1"/>
    <property type="molecule type" value="Genomic_DNA"/>
</dbReference>
<name>A0A2T0N2D3_9ACTN</name>
<accession>A0A2T0N2D3</accession>
<dbReference type="Proteomes" id="UP000238312">
    <property type="component" value="Unassembled WGS sequence"/>
</dbReference>
<sequence length="296" mass="32806">MAVDQARRVKASTRQRKAHRLGIKTRRDIAPVIRHLQLLRRTMSIHEIAEAASMDYTSIWKILHGARATVLPATERKILAVAPINGALLLDSTGSRRRVQALATAGWTGEEVGRQVAARRGDAWANITRVLKGQRITASLAHEIAAVYVDLQQQAPPPTTASKRAKERAQRNRWAPPAAWETVNIDDPDALPDWSAVLCEFAACSRPVKPGRALCEACDKQRRKRGTLDGYTPARNGSALVEDALWISQQQGWSLREENGRQLVAERLGVTLDALERSLYRHTNTQAESLAGKEAR</sequence>
<comment type="caution">
    <text evidence="2">The sequence shown here is derived from an EMBL/GenBank/DDBJ whole genome shotgun (WGS) entry which is preliminary data.</text>
</comment>
<evidence type="ECO:0000313" key="2">
    <source>
        <dbReference type="EMBL" id="PRX66148.1"/>
    </source>
</evidence>
<gene>
    <name evidence="2" type="ORF">B0I32_106284</name>
</gene>
<protein>
    <submittedName>
        <fullName evidence="2">Uncharacterized protein</fullName>
    </submittedName>
</protein>
<proteinExistence type="predicted"/>
<evidence type="ECO:0000313" key="3">
    <source>
        <dbReference type="Proteomes" id="UP000238312"/>
    </source>
</evidence>
<feature type="region of interest" description="Disordered" evidence="1">
    <location>
        <begin position="155"/>
        <end position="175"/>
    </location>
</feature>
<reference evidence="2 3" key="1">
    <citation type="submission" date="2018-03" db="EMBL/GenBank/DDBJ databases">
        <title>Genomic Encyclopedia of Type Strains, Phase III (KMG-III): the genomes of soil and plant-associated and newly described type strains.</title>
        <authorList>
            <person name="Whitman W."/>
        </authorList>
    </citation>
    <scope>NUCLEOTIDE SEQUENCE [LARGE SCALE GENOMIC DNA]</scope>
    <source>
        <strain evidence="2 3">CGMCC 4.7104</strain>
    </source>
</reference>